<protein>
    <submittedName>
        <fullName evidence="1">Uncharacterized protein</fullName>
    </submittedName>
</protein>
<evidence type="ECO:0000313" key="1">
    <source>
        <dbReference type="EMBL" id="GAG34799.1"/>
    </source>
</evidence>
<reference evidence="1" key="1">
    <citation type="journal article" date="2014" name="Front. Microbiol.">
        <title>High frequency of phylogenetically diverse reductive dehalogenase-homologous genes in deep subseafloor sedimentary metagenomes.</title>
        <authorList>
            <person name="Kawai M."/>
            <person name="Futagami T."/>
            <person name="Toyoda A."/>
            <person name="Takaki Y."/>
            <person name="Nishi S."/>
            <person name="Hori S."/>
            <person name="Arai W."/>
            <person name="Tsubouchi T."/>
            <person name="Morono Y."/>
            <person name="Uchiyama I."/>
            <person name="Ito T."/>
            <person name="Fujiyama A."/>
            <person name="Inagaki F."/>
            <person name="Takami H."/>
        </authorList>
    </citation>
    <scope>NUCLEOTIDE SEQUENCE</scope>
    <source>
        <strain evidence="1">Expedition CK06-06</strain>
    </source>
</reference>
<dbReference type="AlphaFoldDB" id="X0WUX0"/>
<proteinExistence type="predicted"/>
<dbReference type="EMBL" id="BARS01046956">
    <property type="protein sequence ID" value="GAG34799.1"/>
    <property type="molecule type" value="Genomic_DNA"/>
</dbReference>
<sequence>FVPDGDSFIDGVGVTDTVSKANFGFIVKYKKGADNSDGNLEFQYKAGDINLRSQDMEWLVVQSTTKVRFKGLATINGEGLYTFKVTAEDNGEPGTGDWFKIEIWMGPNVDTENSPPTPKHKAQGFLGGGNIQIHQK</sequence>
<organism evidence="1">
    <name type="scientific">marine sediment metagenome</name>
    <dbReference type="NCBI Taxonomy" id="412755"/>
    <lineage>
        <taxon>unclassified sequences</taxon>
        <taxon>metagenomes</taxon>
        <taxon>ecological metagenomes</taxon>
    </lineage>
</organism>
<accession>X0WUX0</accession>
<feature type="non-terminal residue" evidence="1">
    <location>
        <position position="1"/>
    </location>
</feature>
<name>X0WUX0_9ZZZZ</name>
<comment type="caution">
    <text evidence="1">The sequence shown here is derived from an EMBL/GenBank/DDBJ whole genome shotgun (WGS) entry which is preliminary data.</text>
</comment>
<dbReference type="NCBIfam" id="NF041523">
    <property type="entry name" value="post_COAP_1"/>
    <property type="match status" value="1"/>
</dbReference>
<gene>
    <name evidence="1" type="ORF">S01H1_70597</name>
</gene>